<evidence type="ECO:0000313" key="8">
    <source>
        <dbReference type="EMBL" id="MCL1104853.1"/>
    </source>
</evidence>
<name>A0A9X1Z418_9GAMM</name>
<dbReference type="Pfam" id="PF01292">
    <property type="entry name" value="Ni_hydr_CYTB"/>
    <property type="match status" value="1"/>
</dbReference>
<feature type="domain" description="Cytochrome b561 bacterial/Ni-hydrogenase" evidence="7">
    <location>
        <begin position="7"/>
        <end position="165"/>
    </location>
</feature>
<dbReference type="GO" id="GO:0022904">
    <property type="term" value="P:respiratory electron transport chain"/>
    <property type="evidence" value="ECO:0007669"/>
    <property type="project" value="InterPro"/>
</dbReference>
<keyword evidence="3 6" id="KW-0812">Transmembrane</keyword>
<dbReference type="InterPro" id="IPR016174">
    <property type="entry name" value="Di-haem_cyt_TM"/>
</dbReference>
<evidence type="ECO:0000256" key="2">
    <source>
        <dbReference type="ARBA" id="ARBA00022475"/>
    </source>
</evidence>
<comment type="caution">
    <text evidence="8">The sequence shown here is derived from an EMBL/GenBank/DDBJ whole genome shotgun (WGS) entry which is preliminary data.</text>
</comment>
<keyword evidence="9" id="KW-1185">Reference proteome</keyword>
<protein>
    <submittedName>
        <fullName evidence="8">Cytochrome b/b6 domain-containing protein</fullName>
    </submittedName>
</protein>
<gene>
    <name evidence="8" type="ORF">L2749_06210</name>
</gene>
<proteinExistence type="predicted"/>
<reference evidence="8" key="1">
    <citation type="submission" date="2022-01" db="EMBL/GenBank/DDBJ databases">
        <title>Whole genome-based taxonomy of the Shewanellaceae.</title>
        <authorList>
            <person name="Martin-Rodriguez A.J."/>
        </authorList>
    </citation>
    <scope>NUCLEOTIDE SEQUENCE</scope>
    <source>
        <strain evidence="8">DSM 23803</strain>
    </source>
</reference>
<organism evidence="8 9">
    <name type="scientific">Shewanella algicola</name>
    <dbReference type="NCBI Taxonomy" id="640633"/>
    <lineage>
        <taxon>Bacteria</taxon>
        <taxon>Pseudomonadati</taxon>
        <taxon>Pseudomonadota</taxon>
        <taxon>Gammaproteobacteria</taxon>
        <taxon>Alteromonadales</taxon>
        <taxon>Shewanellaceae</taxon>
        <taxon>Shewanella</taxon>
    </lineage>
</organism>
<evidence type="ECO:0000313" key="9">
    <source>
        <dbReference type="Proteomes" id="UP001139408"/>
    </source>
</evidence>
<keyword evidence="2" id="KW-1003">Cell membrane</keyword>
<dbReference type="SUPFAM" id="SSF81342">
    <property type="entry name" value="Transmembrane di-heme cytochromes"/>
    <property type="match status" value="1"/>
</dbReference>
<evidence type="ECO:0000256" key="6">
    <source>
        <dbReference type="SAM" id="Phobius"/>
    </source>
</evidence>
<evidence type="ECO:0000259" key="7">
    <source>
        <dbReference type="Pfam" id="PF01292"/>
    </source>
</evidence>
<feature type="transmembrane region" description="Helical" evidence="6">
    <location>
        <begin position="106"/>
        <end position="131"/>
    </location>
</feature>
<feature type="transmembrane region" description="Helical" evidence="6">
    <location>
        <begin position="143"/>
        <end position="166"/>
    </location>
</feature>
<feature type="transmembrane region" description="Helical" evidence="6">
    <location>
        <begin position="47"/>
        <end position="65"/>
    </location>
</feature>
<dbReference type="GO" id="GO:0009055">
    <property type="term" value="F:electron transfer activity"/>
    <property type="evidence" value="ECO:0007669"/>
    <property type="project" value="InterPro"/>
</dbReference>
<dbReference type="InterPro" id="IPR011577">
    <property type="entry name" value="Cyt_b561_bac/Ni-Hgenase"/>
</dbReference>
<dbReference type="AlphaFoldDB" id="A0A9X1Z418"/>
<dbReference type="RefSeq" id="WP_188925564.1">
    <property type="nucleotide sequence ID" value="NZ_BMQI01000027.1"/>
</dbReference>
<feature type="transmembrane region" description="Helical" evidence="6">
    <location>
        <begin position="12"/>
        <end position="35"/>
    </location>
</feature>
<evidence type="ECO:0000256" key="1">
    <source>
        <dbReference type="ARBA" id="ARBA00004651"/>
    </source>
</evidence>
<comment type="subcellular location">
    <subcellularLocation>
        <location evidence="1">Cell membrane</location>
        <topology evidence="1">Multi-pass membrane protein</topology>
    </subcellularLocation>
</comment>
<evidence type="ECO:0000256" key="4">
    <source>
        <dbReference type="ARBA" id="ARBA00022989"/>
    </source>
</evidence>
<sequence>MSIKRVWQGLEAVLHALVLAMSLLLIFTSPWILIGRQLTERAGFWDLFHVYGGLLTAMVAVLFLLKVCKGGQWRLFFPWLVLDIKPLLTDVRGLLRGQLPHSGGKGLISVIEGLGVILLLLVALTGVAWFVAEPANALTWRHYHIVCVHGFIGFVVLHCILGLLHIREFFS</sequence>
<dbReference type="Proteomes" id="UP001139408">
    <property type="component" value="Unassembled WGS sequence"/>
</dbReference>
<keyword evidence="4 6" id="KW-1133">Transmembrane helix</keyword>
<evidence type="ECO:0000256" key="5">
    <source>
        <dbReference type="ARBA" id="ARBA00023136"/>
    </source>
</evidence>
<dbReference type="EMBL" id="JAKILJ010000010">
    <property type="protein sequence ID" value="MCL1104853.1"/>
    <property type="molecule type" value="Genomic_DNA"/>
</dbReference>
<evidence type="ECO:0000256" key="3">
    <source>
        <dbReference type="ARBA" id="ARBA00022692"/>
    </source>
</evidence>
<accession>A0A9X1Z418</accession>
<dbReference type="GO" id="GO:0005886">
    <property type="term" value="C:plasma membrane"/>
    <property type="evidence" value="ECO:0007669"/>
    <property type="project" value="UniProtKB-SubCell"/>
</dbReference>
<keyword evidence="5 6" id="KW-0472">Membrane</keyword>